<evidence type="ECO:0000313" key="2">
    <source>
        <dbReference type="Proteomes" id="UP000254876"/>
    </source>
</evidence>
<gene>
    <name evidence="1" type="ORF">NCTC10588_03444</name>
</gene>
<comment type="caution">
    <text evidence="1">The sequence shown here is derived from an EMBL/GenBank/DDBJ whole genome shotgun (WGS) entry which is preliminary data.</text>
</comment>
<reference evidence="1 2" key="1">
    <citation type="submission" date="2018-06" db="EMBL/GenBank/DDBJ databases">
        <authorList>
            <consortium name="Pathogen Informatics"/>
            <person name="Doyle S."/>
        </authorList>
    </citation>
    <scope>NUCLEOTIDE SEQUENCE [LARGE SCALE GENOMIC DNA]</scope>
    <source>
        <strain evidence="1 2">NCTC10588</strain>
    </source>
</reference>
<name>A0A7Z7LYM3_9FLAO</name>
<dbReference type="EMBL" id="UFYD01000001">
    <property type="protein sequence ID" value="STD11594.1"/>
    <property type="molecule type" value="Genomic_DNA"/>
</dbReference>
<proteinExistence type="predicted"/>
<accession>A0A7Z7LYM3</accession>
<sequence length="129" mass="15691">MSDITLILGNQPKEDIKVNKEYDENGNLIGYDSTYTYYYSNIEGDEIAADSIFNNFRNMFEDNYSFSTMPYFNVLFFEDSLLKYDFYKNDFFHERFMNNMQQMERLFWEMDSIENKFTMEQFPEKGKNE</sequence>
<dbReference type="Proteomes" id="UP000254876">
    <property type="component" value="Unassembled WGS sequence"/>
</dbReference>
<dbReference type="AlphaFoldDB" id="A0A7Z7LYM3"/>
<dbReference type="RefSeq" id="WP_139119574.1">
    <property type="nucleotide sequence ID" value="NZ_UFYD01000001.1"/>
</dbReference>
<organism evidence="1 2">
    <name type="scientific">Elizabethkingia anophelis</name>
    <dbReference type="NCBI Taxonomy" id="1117645"/>
    <lineage>
        <taxon>Bacteria</taxon>
        <taxon>Pseudomonadati</taxon>
        <taxon>Bacteroidota</taxon>
        <taxon>Flavobacteriia</taxon>
        <taxon>Flavobacteriales</taxon>
        <taxon>Weeksellaceae</taxon>
        <taxon>Elizabethkingia</taxon>
    </lineage>
</organism>
<evidence type="ECO:0000313" key="1">
    <source>
        <dbReference type="EMBL" id="STD11594.1"/>
    </source>
</evidence>
<protein>
    <submittedName>
        <fullName evidence="1">Uncharacterized protein</fullName>
    </submittedName>
</protein>